<feature type="chain" id="PRO_5003231050" evidence="1">
    <location>
        <begin position="28"/>
        <end position="120"/>
    </location>
</feature>
<evidence type="ECO:0000313" key="3">
    <source>
        <dbReference type="Proteomes" id="UP000007471"/>
    </source>
</evidence>
<accession>E8TIP7</accession>
<sequence precursor="true">MHIDFRFRSASAPLLWILLTTSPPAEANESTAVFCDPSRIASTVVSSPRALHPWRASPQWFRCDVPEPEAAPGLMRQLYVDRTSNIPALYGAGWHQVVEVKSIGPLVQFPEGWLHKGVLE</sequence>
<keyword evidence="1" id="KW-0732">Signal</keyword>
<dbReference type="HOGENOM" id="CLU_2046914_0_0_5"/>
<name>E8TIP7_MESCW</name>
<reference evidence="3" key="1">
    <citation type="submission" date="2011-01" db="EMBL/GenBank/DDBJ databases">
        <title>Complete sequence of chromosome of Mesorhizobium ciceri bv. biserrulae WSM1271.</title>
        <authorList>
            <person name="Lucas S."/>
            <person name="Copeland A."/>
            <person name="Lapidus A."/>
            <person name="Cheng J.-F."/>
            <person name="Goodwin L."/>
            <person name="Pitluck S."/>
            <person name="Teshima H."/>
            <person name="Detter J.C."/>
            <person name="Han C."/>
            <person name="Tapia R."/>
            <person name="Land M."/>
            <person name="Hauser L."/>
            <person name="Kyrpides N."/>
            <person name="Ivanova N."/>
            <person name="Nandasena K."/>
            <person name="Reeve W.G."/>
            <person name="Howieson J.G."/>
            <person name="O'Hara G."/>
            <person name="Tiwari R.P."/>
            <person name="Woyke T."/>
        </authorList>
    </citation>
    <scope>NUCLEOTIDE SEQUENCE [LARGE SCALE GENOMIC DNA]</scope>
    <source>
        <strain evidence="3">HAMBI 2942 / LMG 23838 / WSM1271</strain>
    </source>
</reference>
<dbReference type="OrthoDB" id="8086582at2"/>
<evidence type="ECO:0000313" key="2">
    <source>
        <dbReference type="EMBL" id="ADV14852.1"/>
    </source>
</evidence>
<dbReference type="Proteomes" id="UP000007471">
    <property type="component" value="Chromosome"/>
</dbReference>
<protein>
    <submittedName>
        <fullName evidence="2">Hemin binding protein</fullName>
    </submittedName>
</protein>
<dbReference type="EMBL" id="CP002447">
    <property type="protein sequence ID" value="ADV14852.1"/>
    <property type="molecule type" value="Genomic_DNA"/>
</dbReference>
<dbReference type="AlphaFoldDB" id="E8TIP7"/>
<feature type="signal peptide" evidence="1">
    <location>
        <begin position="1"/>
        <end position="27"/>
    </location>
</feature>
<proteinExistence type="predicted"/>
<evidence type="ECO:0000256" key="1">
    <source>
        <dbReference type="SAM" id="SignalP"/>
    </source>
</evidence>
<dbReference type="KEGG" id="mci:Mesci_5830"/>
<organism evidence="2 3">
    <name type="scientific">Mesorhizobium ciceri biovar biserrulae (strain HAMBI 2942 / LMG 23838 / WSM1271)</name>
    <dbReference type="NCBI Taxonomy" id="765698"/>
    <lineage>
        <taxon>Bacteria</taxon>
        <taxon>Pseudomonadati</taxon>
        <taxon>Pseudomonadota</taxon>
        <taxon>Alphaproteobacteria</taxon>
        <taxon>Hyphomicrobiales</taxon>
        <taxon>Phyllobacteriaceae</taxon>
        <taxon>Mesorhizobium</taxon>
    </lineage>
</organism>
<gene>
    <name evidence="2" type="ordered locus">Mesci_5830</name>
</gene>